<feature type="domain" description="DNA methylase adenine-specific" evidence="8">
    <location>
        <begin position="152"/>
        <end position="452"/>
    </location>
</feature>
<evidence type="ECO:0000259" key="8">
    <source>
        <dbReference type="Pfam" id="PF02384"/>
    </source>
</evidence>
<keyword evidence="11" id="KW-1185">Reference proteome</keyword>
<dbReference type="InterPro" id="IPR029063">
    <property type="entry name" value="SAM-dependent_MTases_sf"/>
</dbReference>
<dbReference type="PROSITE" id="PS00092">
    <property type="entry name" value="N6_MTASE"/>
    <property type="match status" value="1"/>
</dbReference>
<feature type="domain" description="N6 adenine-specific DNA methyltransferase N-terminal" evidence="9">
    <location>
        <begin position="6"/>
        <end position="138"/>
    </location>
</feature>
<keyword evidence="5" id="KW-0949">S-adenosyl-L-methionine</keyword>
<dbReference type="GO" id="GO:0009007">
    <property type="term" value="F:site-specific DNA-methyltransferase (adenine-specific) activity"/>
    <property type="evidence" value="ECO:0007669"/>
    <property type="project" value="UniProtKB-EC"/>
</dbReference>
<dbReference type="GO" id="GO:0009307">
    <property type="term" value="P:DNA restriction-modification system"/>
    <property type="evidence" value="ECO:0007669"/>
    <property type="project" value="UniProtKB-KW"/>
</dbReference>
<protein>
    <recommendedName>
        <fullName evidence="2">site-specific DNA-methyltransferase (adenine-specific)</fullName>
        <ecNumber evidence="2">2.1.1.72</ecNumber>
    </recommendedName>
</protein>
<evidence type="ECO:0000256" key="1">
    <source>
        <dbReference type="ARBA" id="ARBA00006594"/>
    </source>
</evidence>
<dbReference type="Gene3D" id="3.40.50.150">
    <property type="entry name" value="Vaccinia Virus protein VP39"/>
    <property type="match status" value="1"/>
</dbReference>
<dbReference type="GO" id="GO:0008170">
    <property type="term" value="F:N-methyltransferase activity"/>
    <property type="evidence" value="ECO:0007669"/>
    <property type="project" value="InterPro"/>
</dbReference>
<name>A0A918UB12_9NEIS</name>
<keyword evidence="10" id="KW-0255">Endonuclease</keyword>
<accession>A0A918UB12</accession>
<keyword evidence="10" id="KW-0378">Hydrolase</keyword>
<sequence>MNQQTLSAFIWSVADLLRGDFKQSDYGKVILPFTVLRRLDCVLDATKNSVLAENAAKQAQGLNPDPFLKRTAGQIFYNTCPLDLTRLKGDQDHIRENLYSYIQGFSEEARDIFERFDFFTQIDRLHKAGLLYLVTERFANIDLHPEAVDNMQMGLIFEELIRKFAELSNETAGEHFTPREVIRLMVNLVFHQDDDVLLAGSHAVRTLYDPTAGTGGMLSVADEFLAEHNPQARLTLYGQELNDESYAICKADMLIKGQDVGNIIAGNTLSDDGHAGRKFDYMLSNPPFGVEWKKVEKEVRKEHLDKGFDGRFGPGLPRVSDGSMLFLLHLISKMRPAVDGGSRFAIVLNGSPLFTGGAGSGESEIRRYVLENDLLEALIALPTDMFYNTGIATYVWVLSNRKEEDRKGWVQLIDGSSFWQKMRKSLGSKRKEMSDQHISDISRLYGEFIEADLATVLDADGKEVERRIVSSTDTKPAAPAGGKVKLAPLSRMFKNEEFGYTTITVERPLRDEAGNIVLGLKGKQKGKPQPDSALRDTENVPLTEDIQAYFEREVLPHAPDAWIDESKSKVGYEIPFNRHFYVFEPPRSLHEIDEELKAVSANILRMLGELAE</sequence>
<dbReference type="GO" id="GO:0003677">
    <property type="term" value="F:DNA binding"/>
    <property type="evidence" value="ECO:0007669"/>
    <property type="project" value="InterPro"/>
</dbReference>
<evidence type="ECO:0000256" key="5">
    <source>
        <dbReference type="ARBA" id="ARBA00022691"/>
    </source>
</evidence>
<evidence type="ECO:0000313" key="11">
    <source>
        <dbReference type="Proteomes" id="UP000645257"/>
    </source>
</evidence>
<comment type="catalytic activity">
    <reaction evidence="7">
        <text>a 2'-deoxyadenosine in DNA + S-adenosyl-L-methionine = an N(6)-methyl-2'-deoxyadenosine in DNA + S-adenosyl-L-homocysteine + H(+)</text>
        <dbReference type="Rhea" id="RHEA:15197"/>
        <dbReference type="Rhea" id="RHEA-COMP:12418"/>
        <dbReference type="Rhea" id="RHEA-COMP:12419"/>
        <dbReference type="ChEBI" id="CHEBI:15378"/>
        <dbReference type="ChEBI" id="CHEBI:57856"/>
        <dbReference type="ChEBI" id="CHEBI:59789"/>
        <dbReference type="ChEBI" id="CHEBI:90615"/>
        <dbReference type="ChEBI" id="CHEBI:90616"/>
        <dbReference type="EC" id="2.1.1.72"/>
    </reaction>
</comment>
<evidence type="ECO:0000256" key="6">
    <source>
        <dbReference type="ARBA" id="ARBA00022747"/>
    </source>
</evidence>
<evidence type="ECO:0000256" key="7">
    <source>
        <dbReference type="ARBA" id="ARBA00047942"/>
    </source>
</evidence>
<dbReference type="Proteomes" id="UP000645257">
    <property type="component" value="Unassembled WGS sequence"/>
</dbReference>
<proteinExistence type="inferred from homology"/>
<dbReference type="PANTHER" id="PTHR42933">
    <property type="entry name" value="SLR6095 PROTEIN"/>
    <property type="match status" value="1"/>
</dbReference>
<dbReference type="InterPro" id="IPR038333">
    <property type="entry name" value="T1MK-like_N_sf"/>
</dbReference>
<dbReference type="AlphaFoldDB" id="A0A918UB12"/>
<evidence type="ECO:0000256" key="2">
    <source>
        <dbReference type="ARBA" id="ARBA00011900"/>
    </source>
</evidence>
<keyword evidence="6" id="KW-0680">Restriction system</keyword>
<keyword evidence="10" id="KW-0540">Nuclease</keyword>
<comment type="caution">
    <text evidence="10">The sequence shown here is derived from an EMBL/GenBank/DDBJ whole genome shotgun (WGS) entry which is preliminary data.</text>
</comment>
<dbReference type="InterPro" id="IPR022749">
    <property type="entry name" value="D12N6_MeTrfase_N"/>
</dbReference>
<evidence type="ECO:0000313" key="10">
    <source>
        <dbReference type="EMBL" id="GGY21871.1"/>
    </source>
</evidence>
<dbReference type="PRINTS" id="PR00507">
    <property type="entry name" value="N12N6MTFRASE"/>
</dbReference>
<dbReference type="RefSeq" id="WP_189535198.1">
    <property type="nucleotide sequence ID" value="NZ_BMYX01000016.1"/>
</dbReference>
<dbReference type="Gene3D" id="1.20.1260.30">
    <property type="match status" value="1"/>
</dbReference>
<dbReference type="InterPro" id="IPR051537">
    <property type="entry name" value="DNA_Adenine_Mtase"/>
</dbReference>
<dbReference type="Pfam" id="PF02384">
    <property type="entry name" value="N6_Mtase"/>
    <property type="match status" value="1"/>
</dbReference>
<comment type="similarity">
    <text evidence="1">Belongs to the N(4)/N(6)-methyltransferase family.</text>
</comment>
<gene>
    <name evidence="10" type="ORF">GCM10011289_27020</name>
</gene>
<evidence type="ECO:0000256" key="3">
    <source>
        <dbReference type="ARBA" id="ARBA00022603"/>
    </source>
</evidence>
<organism evidence="10 11">
    <name type="scientific">Paludibacterium paludis</name>
    <dbReference type="NCBI Taxonomy" id="1225769"/>
    <lineage>
        <taxon>Bacteria</taxon>
        <taxon>Pseudomonadati</taxon>
        <taxon>Pseudomonadota</taxon>
        <taxon>Betaproteobacteria</taxon>
        <taxon>Neisseriales</taxon>
        <taxon>Chromobacteriaceae</taxon>
        <taxon>Paludibacterium</taxon>
    </lineage>
</organism>
<evidence type="ECO:0000259" key="9">
    <source>
        <dbReference type="Pfam" id="PF12161"/>
    </source>
</evidence>
<reference evidence="10" key="1">
    <citation type="journal article" date="2014" name="Int. J. Syst. Evol. Microbiol.">
        <title>Complete genome sequence of Corynebacterium casei LMG S-19264T (=DSM 44701T), isolated from a smear-ripened cheese.</title>
        <authorList>
            <consortium name="US DOE Joint Genome Institute (JGI-PGF)"/>
            <person name="Walter F."/>
            <person name="Albersmeier A."/>
            <person name="Kalinowski J."/>
            <person name="Ruckert C."/>
        </authorList>
    </citation>
    <scope>NUCLEOTIDE SEQUENCE</scope>
    <source>
        <strain evidence="10">KCTC 32182</strain>
    </source>
</reference>
<keyword evidence="3" id="KW-0489">Methyltransferase</keyword>
<dbReference type="GO" id="GO:0032259">
    <property type="term" value="P:methylation"/>
    <property type="evidence" value="ECO:0007669"/>
    <property type="project" value="UniProtKB-KW"/>
</dbReference>
<dbReference type="PANTHER" id="PTHR42933:SF3">
    <property type="entry name" value="TYPE I RESTRICTION ENZYME MJAVIII METHYLASE SUBUNIT"/>
    <property type="match status" value="1"/>
</dbReference>
<dbReference type="InterPro" id="IPR002052">
    <property type="entry name" value="DNA_methylase_N6_adenine_CS"/>
</dbReference>
<evidence type="ECO:0000256" key="4">
    <source>
        <dbReference type="ARBA" id="ARBA00022679"/>
    </source>
</evidence>
<keyword evidence="4" id="KW-0808">Transferase</keyword>
<dbReference type="GO" id="GO:0004519">
    <property type="term" value="F:endonuclease activity"/>
    <property type="evidence" value="ECO:0007669"/>
    <property type="project" value="UniProtKB-KW"/>
</dbReference>
<reference evidence="10" key="2">
    <citation type="submission" date="2020-09" db="EMBL/GenBank/DDBJ databases">
        <authorList>
            <person name="Sun Q."/>
            <person name="Kim S."/>
        </authorList>
    </citation>
    <scope>NUCLEOTIDE SEQUENCE</scope>
    <source>
        <strain evidence="10">KCTC 32182</strain>
    </source>
</reference>
<dbReference type="SUPFAM" id="SSF53335">
    <property type="entry name" value="S-adenosyl-L-methionine-dependent methyltransferases"/>
    <property type="match status" value="1"/>
</dbReference>
<dbReference type="EMBL" id="BMYX01000016">
    <property type="protein sequence ID" value="GGY21871.1"/>
    <property type="molecule type" value="Genomic_DNA"/>
</dbReference>
<dbReference type="EC" id="2.1.1.72" evidence="2"/>
<dbReference type="Pfam" id="PF12161">
    <property type="entry name" value="HsdM_N"/>
    <property type="match status" value="1"/>
</dbReference>
<dbReference type="InterPro" id="IPR003356">
    <property type="entry name" value="DNA_methylase_A-5"/>
</dbReference>